<dbReference type="EMBL" id="JXTB01000243">
    <property type="protein sequence ID" value="PON50676.1"/>
    <property type="molecule type" value="Genomic_DNA"/>
</dbReference>
<name>A0A2P5BPE7_PARAD</name>
<evidence type="ECO:0000313" key="2">
    <source>
        <dbReference type="Proteomes" id="UP000237105"/>
    </source>
</evidence>
<gene>
    <name evidence="1" type="ORF">PanWU01x14_222090</name>
</gene>
<reference evidence="2" key="1">
    <citation type="submission" date="2016-06" db="EMBL/GenBank/DDBJ databases">
        <title>Parallel loss of symbiosis genes in relatives of nitrogen-fixing non-legume Parasponia.</title>
        <authorList>
            <person name="Van Velzen R."/>
            <person name="Holmer R."/>
            <person name="Bu F."/>
            <person name="Rutten L."/>
            <person name="Van Zeijl A."/>
            <person name="Liu W."/>
            <person name="Santuari L."/>
            <person name="Cao Q."/>
            <person name="Sharma T."/>
            <person name="Shen D."/>
            <person name="Roswanjaya Y."/>
            <person name="Wardhani T."/>
            <person name="Kalhor M.S."/>
            <person name="Jansen J."/>
            <person name="Van den Hoogen J."/>
            <person name="Gungor B."/>
            <person name="Hartog M."/>
            <person name="Hontelez J."/>
            <person name="Verver J."/>
            <person name="Yang W.-C."/>
            <person name="Schijlen E."/>
            <person name="Repin R."/>
            <person name="Schilthuizen M."/>
            <person name="Schranz E."/>
            <person name="Heidstra R."/>
            <person name="Miyata K."/>
            <person name="Fedorova E."/>
            <person name="Kohlen W."/>
            <person name="Bisseling T."/>
            <person name="Smit S."/>
            <person name="Geurts R."/>
        </authorList>
    </citation>
    <scope>NUCLEOTIDE SEQUENCE [LARGE SCALE GENOMIC DNA]</scope>
    <source>
        <strain evidence="2">cv. WU1-14</strain>
    </source>
</reference>
<dbReference type="AlphaFoldDB" id="A0A2P5BPE7"/>
<dbReference type="STRING" id="3476.A0A2P5BPE7"/>
<accession>A0A2P5BPE7</accession>
<comment type="caution">
    <text evidence="1">The sequence shown here is derived from an EMBL/GenBank/DDBJ whole genome shotgun (WGS) entry which is preliminary data.</text>
</comment>
<sequence length="79" mass="9181">MEKVKQFLELRQEESERVSRLASPSHIAGVDLTFFIDFVLKGIRVDRVKPDLVVCTFKVPPRLKGLWFFITENSIMTIN</sequence>
<dbReference type="OrthoDB" id="46529at2759"/>
<evidence type="ECO:0000313" key="1">
    <source>
        <dbReference type="EMBL" id="PON50676.1"/>
    </source>
</evidence>
<dbReference type="Proteomes" id="UP000237105">
    <property type="component" value="Unassembled WGS sequence"/>
</dbReference>
<organism evidence="1 2">
    <name type="scientific">Parasponia andersonii</name>
    <name type="common">Sponia andersonii</name>
    <dbReference type="NCBI Taxonomy" id="3476"/>
    <lineage>
        <taxon>Eukaryota</taxon>
        <taxon>Viridiplantae</taxon>
        <taxon>Streptophyta</taxon>
        <taxon>Embryophyta</taxon>
        <taxon>Tracheophyta</taxon>
        <taxon>Spermatophyta</taxon>
        <taxon>Magnoliopsida</taxon>
        <taxon>eudicotyledons</taxon>
        <taxon>Gunneridae</taxon>
        <taxon>Pentapetalae</taxon>
        <taxon>rosids</taxon>
        <taxon>fabids</taxon>
        <taxon>Rosales</taxon>
        <taxon>Cannabaceae</taxon>
        <taxon>Parasponia</taxon>
    </lineage>
</organism>
<protein>
    <submittedName>
        <fullName evidence="1">Uncharacterized protein</fullName>
    </submittedName>
</protein>
<keyword evidence="2" id="KW-1185">Reference proteome</keyword>
<proteinExistence type="predicted"/>